<dbReference type="GO" id="GO:0003676">
    <property type="term" value="F:nucleic acid binding"/>
    <property type="evidence" value="ECO:0007669"/>
    <property type="project" value="InterPro"/>
</dbReference>
<feature type="region of interest" description="Disordered" evidence="4">
    <location>
        <begin position="1"/>
        <end position="24"/>
    </location>
</feature>
<dbReference type="Gene3D" id="3.30.420.10">
    <property type="entry name" value="Ribonuclease H-like superfamily/Ribonuclease H"/>
    <property type="match status" value="1"/>
</dbReference>
<dbReference type="NCBIfam" id="NF005927">
    <property type="entry name" value="PRK07942.1"/>
    <property type="match status" value="1"/>
</dbReference>
<dbReference type="InterPro" id="IPR012337">
    <property type="entry name" value="RNaseH-like_sf"/>
</dbReference>
<dbReference type="InterPro" id="IPR036397">
    <property type="entry name" value="RNaseH_sf"/>
</dbReference>
<dbReference type="RefSeq" id="WP_004805866.1">
    <property type="nucleotide sequence ID" value="NZ_CP116394.1"/>
</dbReference>
<protein>
    <submittedName>
        <fullName evidence="6">Exonuclease domain-containing protein</fullName>
    </submittedName>
</protein>
<dbReference type="EMBL" id="CP116394">
    <property type="protein sequence ID" value="WCE46676.1"/>
    <property type="molecule type" value="Genomic_DNA"/>
</dbReference>
<evidence type="ECO:0000313" key="7">
    <source>
        <dbReference type="Proteomes" id="UP001211044"/>
    </source>
</evidence>
<name>A0AB38XQU8_9ACTO</name>
<evidence type="ECO:0000256" key="4">
    <source>
        <dbReference type="SAM" id="MobiDB-lite"/>
    </source>
</evidence>
<dbReference type="SUPFAM" id="SSF53098">
    <property type="entry name" value="Ribonuclease H-like"/>
    <property type="match status" value="1"/>
</dbReference>
<dbReference type="InterPro" id="IPR013520">
    <property type="entry name" value="Ribonucl_H"/>
</dbReference>
<evidence type="ECO:0000259" key="5">
    <source>
        <dbReference type="SMART" id="SM00479"/>
    </source>
</evidence>
<dbReference type="CDD" id="cd06127">
    <property type="entry name" value="DEDDh"/>
    <property type="match status" value="1"/>
</dbReference>
<reference evidence="6" key="1">
    <citation type="submission" date="2023-01" db="EMBL/GenBank/DDBJ databases">
        <title>Comparative Genomic Analysis of the Clinically-Derived Winkia Strain NY0527 Provides Evidence into the Taxonomic Reassignment of Winkia neuii and Characterizes Their Virulence Traits.</title>
        <authorList>
            <person name="Cai X."/>
            <person name="Peng Y."/>
            <person name="Li M."/>
            <person name="Qiu Y."/>
            <person name="Wang Y."/>
            <person name="Xu L."/>
            <person name="Hou Q."/>
        </authorList>
    </citation>
    <scope>NUCLEOTIDE SEQUENCE</scope>
    <source>
        <strain evidence="6">NY0527</strain>
    </source>
</reference>
<dbReference type="AlphaFoldDB" id="A0AB38XQU8"/>
<feature type="compositionally biased region" description="Polar residues" evidence="4">
    <location>
        <begin position="1"/>
        <end position="23"/>
    </location>
</feature>
<dbReference type="PANTHER" id="PTHR30231">
    <property type="entry name" value="DNA POLYMERASE III SUBUNIT EPSILON"/>
    <property type="match status" value="1"/>
</dbReference>
<dbReference type="KEGG" id="wne:PIG85_03260"/>
<gene>
    <name evidence="6" type="ORF">PIG85_03260</name>
</gene>
<evidence type="ECO:0000313" key="6">
    <source>
        <dbReference type="EMBL" id="WCE46676.1"/>
    </source>
</evidence>
<accession>A0AB38XQU8</accession>
<evidence type="ECO:0000256" key="2">
    <source>
        <dbReference type="ARBA" id="ARBA00022801"/>
    </source>
</evidence>
<sequence length="246" mass="27189">MDSQQVWQQTPLVGFDTETTGTDPRSERIISASLVLRNSPSAGEDQHVRSWLIDPGVEIPAASTAVHGMSTEYVRVNGTDPVDTLPQIANALVQAVNDGAVIVIFNASYDLTILESELARHGLATLRDLLEGKAAPVFDPLVLDRAFVPRRRGKRRLSDLLSHYGVELPEGLHDAFVDASATLDLVAAMLQKHAQFDELLPNQINELQRRAHAIWAEDFEGFLRGRRGSDVHIDRAWPLVEGMGQW</sequence>
<feature type="domain" description="Exonuclease" evidence="5">
    <location>
        <begin position="11"/>
        <end position="195"/>
    </location>
</feature>
<keyword evidence="3 6" id="KW-0269">Exonuclease</keyword>
<dbReference type="SMART" id="SM00479">
    <property type="entry name" value="EXOIII"/>
    <property type="match status" value="1"/>
</dbReference>
<dbReference type="Proteomes" id="UP001211044">
    <property type="component" value="Chromosome"/>
</dbReference>
<dbReference type="GO" id="GO:0005829">
    <property type="term" value="C:cytosol"/>
    <property type="evidence" value="ECO:0007669"/>
    <property type="project" value="TreeGrafter"/>
</dbReference>
<dbReference type="PANTHER" id="PTHR30231:SF4">
    <property type="entry name" value="PROTEIN NEN2"/>
    <property type="match status" value="1"/>
</dbReference>
<evidence type="ECO:0000256" key="1">
    <source>
        <dbReference type="ARBA" id="ARBA00022722"/>
    </source>
</evidence>
<proteinExistence type="predicted"/>
<dbReference type="GO" id="GO:0008408">
    <property type="term" value="F:3'-5' exonuclease activity"/>
    <property type="evidence" value="ECO:0007669"/>
    <property type="project" value="TreeGrafter"/>
</dbReference>
<dbReference type="Pfam" id="PF00929">
    <property type="entry name" value="RNase_T"/>
    <property type="match status" value="1"/>
</dbReference>
<keyword evidence="2" id="KW-0378">Hydrolase</keyword>
<evidence type="ECO:0000256" key="3">
    <source>
        <dbReference type="ARBA" id="ARBA00022839"/>
    </source>
</evidence>
<keyword evidence="1" id="KW-0540">Nuclease</keyword>
<organism evidence="6 7">
    <name type="scientific">Winkia neuii subsp. anitrata</name>
    <dbReference type="NCBI Taxonomy" id="29318"/>
    <lineage>
        <taxon>Bacteria</taxon>
        <taxon>Bacillati</taxon>
        <taxon>Actinomycetota</taxon>
        <taxon>Actinomycetes</taxon>
        <taxon>Actinomycetales</taxon>
        <taxon>Actinomycetaceae</taxon>
        <taxon>Winkia</taxon>
    </lineage>
</organism>